<dbReference type="Gene3D" id="2.60.40.10">
    <property type="entry name" value="Immunoglobulins"/>
    <property type="match status" value="1"/>
</dbReference>
<dbReference type="Pfam" id="PF16586">
    <property type="entry name" value="DUF5060"/>
    <property type="match status" value="1"/>
</dbReference>
<sequence length="527" mass="61097">MSNRLLKPTGGHNMTTTEQWQTFELILSGPSTGNPFTETTLFAIFENANKKIKIRGFYDGEGVYKVRFMPNRIGEWHYVTQSNVTALDKTEGDFTVSAATADNHGPVVVSNRTSFAYADGTPYAPVGTTAYAWAVQDEATQQQTLNTLRANNFNKIRMTVFPKYYDYNTKEPQQYPYVGDMPQSTHPFTNDDWAVKQEDIRFDFSRFNPQYFQHLEQRIKDLDALGIQADLILFHPYDHWGFARMGKHFNHLYLQYIVARLASFKNVWWSLANEYDLMDIAGQIHLGEWDDLCQTVSLEDPSDHLLSIHNFYDLPRHGFTTNNWYDYSKPWITHLSIQNFSMYRSAEWQHGYQKPVIFDECRYEGNIEMGWGDLSAEEEADNFWKAMCHGAYASHGETLIDKPHTARPIWWAHGGKLYGESYKRINYLAQLITDNGLTDLKPIGIQTANWELYAGATRDDNNVIVYFGTSQPRFERLPFLPDGKKYSAQLINTWDMTKQAFKNDIDSDTWFEMPQHKYQALLLTAKE</sequence>
<dbReference type="Gene3D" id="2.60.40.3950">
    <property type="match status" value="1"/>
</dbReference>
<comment type="caution">
    <text evidence="4">The sequence shown here is derived from an EMBL/GenBank/DDBJ whole genome shotgun (WGS) entry which is preliminary data.</text>
</comment>
<dbReference type="PANTHER" id="PTHR37836:SF2">
    <property type="entry name" value="DUF4038 DOMAIN-CONTAINING PROTEIN"/>
    <property type="match status" value="1"/>
</dbReference>
<dbReference type="InterPro" id="IPR013783">
    <property type="entry name" value="Ig-like_fold"/>
</dbReference>
<evidence type="ECO:0000313" key="4">
    <source>
        <dbReference type="EMBL" id="KRM76664.1"/>
    </source>
</evidence>
<organism evidence="4 5">
    <name type="scientific">Secundilactobacillus collinoides DSM 20515 = JCM 1123</name>
    <dbReference type="NCBI Taxonomy" id="1423733"/>
    <lineage>
        <taxon>Bacteria</taxon>
        <taxon>Bacillati</taxon>
        <taxon>Bacillota</taxon>
        <taxon>Bacilli</taxon>
        <taxon>Lactobacillales</taxon>
        <taxon>Lactobacillaceae</taxon>
        <taxon>Secundilactobacillus</taxon>
    </lineage>
</organism>
<dbReference type="PANTHER" id="PTHR37836">
    <property type="entry name" value="LMO1036 PROTEIN"/>
    <property type="match status" value="1"/>
</dbReference>
<feature type="domain" description="DUF5605" evidence="3">
    <location>
        <begin position="450"/>
        <end position="523"/>
    </location>
</feature>
<evidence type="ECO:0000259" key="2">
    <source>
        <dbReference type="Pfam" id="PF16586"/>
    </source>
</evidence>
<evidence type="ECO:0000259" key="3">
    <source>
        <dbReference type="Pfam" id="PF18310"/>
    </source>
</evidence>
<dbReference type="InterPro" id="IPR032260">
    <property type="entry name" value="DUF5060"/>
</dbReference>
<evidence type="ECO:0000259" key="1">
    <source>
        <dbReference type="Pfam" id="PF13204"/>
    </source>
</evidence>
<dbReference type="InterPro" id="IPR017853">
    <property type="entry name" value="GH"/>
</dbReference>
<proteinExistence type="predicted"/>
<accession>A0A0R2BBS4</accession>
<dbReference type="InterPro" id="IPR041239">
    <property type="entry name" value="DUF5605"/>
</dbReference>
<dbReference type="Gene3D" id="3.20.20.80">
    <property type="entry name" value="Glycosidases"/>
    <property type="match status" value="1"/>
</dbReference>
<feature type="domain" description="Apiosidase-like catalytic" evidence="1">
    <location>
        <begin position="111"/>
        <end position="391"/>
    </location>
</feature>
<dbReference type="AlphaFoldDB" id="A0A0R2BBS4"/>
<feature type="domain" description="DUF5060" evidence="2">
    <location>
        <begin position="17"/>
        <end position="83"/>
    </location>
</feature>
<dbReference type="Proteomes" id="UP000051845">
    <property type="component" value="Unassembled WGS sequence"/>
</dbReference>
<protein>
    <submittedName>
        <fullName evidence="4">Glycoside hydrolase</fullName>
    </submittedName>
</protein>
<dbReference type="EMBL" id="AYYR01000022">
    <property type="protein sequence ID" value="KRM76664.1"/>
    <property type="molecule type" value="Genomic_DNA"/>
</dbReference>
<keyword evidence="4" id="KW-0378">Hydrolase</keyword>
<dbReference type="GO" id="GO:0016787">
    <property type="term" value="F:hydrolase activity"/>
    <property type="evidence" value="ECO:0007669"/>
    <property type="project" value="UniProtKB-KW"/>
</dbReference>
<evidence type="ECO:0000313" key="5">
    <source>
        <dbReference type="Proteomes" id="UP000051845"/>
    </source>
</evidence>
<dbReference type="STRING" id="33960.TY91_16520"/>
<dbReference type="Pfam" id="PF13204">
    <property type="entry name" value="Apiosidase"/>
    <property type="match status" value="1"/>
</dbReference>
<name>A0A0R2BBS4_SECCO</name>
<gene>
    <name evidence="4" type="ORF">FC82_GL001145</name>
</gene>
<reference evidence="4 5" key="1">
    <citation type="journal article" date="2015" name="Genome Announc.">
        <title>Expanding the biotechnology potential of lactobacilli through comparative genomics of 213 strains and associated genera.</title>
        <authorList>
            <person name="Sun Z."/>
            <person name="Harris H.M."/>
            <person name="McCann A."/>
            <person name="Guo C."/>
            <person name="Argimon S."/>
            <person name="Zhang W."/>
            <person name="Yang X."/>
            <person name="Jeffery I.B."/>
            <person name="Cooney J.C."/>
            <person name="Kagawa T.F."/>
            <person name="Liu W."/>
            <person name="Song Y."/>
            <person name="Salvetti E."/>
            <person name="Wrobel A."/>
            <person name="Rasinkangas P."/>
            <person name="Parkhill J."/>
            <person name="Rea M.C."/>
            <person name="O'Sullivan O."/>
            <person name="Ritari J."/>
            <person name="Douillard F.P."/>
            <person name="Paul Ross R."/>
            <person name="Yang R."/>
            <person name="Briner A.E."/>
            <person name="Felis G.E."/>
            <person name="de Vos W.M."/>
            <person name="Barrangou R."/>
            <person name="Klaenhammer T.R."/>
            <person name="Caufield P.W."/>
            <person name="Cui Y."/>
            <person name="Zhang H."/>
            <person name="O'Toole P.W."/>
        </authorList>
    </citation>
    <scope>NUCLEOTIDE SEQUENCE [LARGE SCALE GENOMIC DNA]</scope>
    <source>
        <strain evidence="4 5">DSM 20515</strain>
    </source>
</reference>
<dbReference type="InterPro" id="IPR025277">
    <property type="entry name" value="Apiosidase-like_cat_dom"/>
</dbReference>
<dbReference type="PATRIC" id="fig|1423733.4.peg.1208"/>
<dbReference type="Pfam" id="PF18310">
    <property type="entry name" value="DUF5605"/>
    <property type="match status" value="1"/>
</dbReference>
<dbReference type="SUPFAM" id="SSF51445">
    <property type="entry name" value="(Trans)glycosidases"/>
    <property type="match status" value="1"/>
</dbReference>